<organism evidence="1 2">
    <name type="scientific">Lujinxingia vulgaris</name>
    <dbReference type="NCBI Taxonomy" id="2600176"/>
    <lineage>
        <taxon>Bacteria</taxon>
        <taxon>Deltaproteobacteria</taxon>
        <taxon>Bradymonadales</taxon>
        <taxon>Lujinxingiaceae</taxon>
        <taxon>Lujinxingia</taxon>
    </lineage>
</organism>
<evidence type="ECO:0000313" key="2">
    <source>
        <dbReference type="Proteomes" id="UP000321046"/>
    </source>
</evidence>
<dbReference type="OrthoDB" id="5470789at2"/>
<proteinExistence type="predicted"/>
<evidence type="ECO:0000313" key="1">
    <source>
        <dbReference type="EMBL" id="TXD33832.1"/>
    </source>
</evidence>
<protein>
    <submittedName>
        <fullName evidence="1">Uncharacterized protein</fullName>
    </submittedName>
</protein>
<accession>A0A5C6X992</accession>
<reference evidence="1 2" key="1">
    <citation type="submission" date="2019-08" db="EMBL/GenBank/DDBJ databases">
        <title>Bradymonadales sp. TMQ2.</title>
        <authorList>
            <person name="Liang Q."/>
        </authorList>
    </citation>
    <scope>NUCLEOTIDE SEQUENCE [LARGE SCALE GENOMIC DNA]</scope>
    <source>
        <strain evidence="1 2">TMQ2</strain>
    </source>
</reference>
<comment type="caution">
    <text evidence="1">The sequence shown here is derived from an EMBL/GenBank/DDBJ whole genome shotgun (WGS) entry which is preliminary data.</text>
</comment>
<dbReference type="AlphaFoldDB" id="A0A5C6X992"/>
<dbReference type="Proteomes" id="UP000321046">
    <property type="component" value="Unassembled WGS sequence"/>
</dbReference>
<name>A0A5C6X992_9DELT</name>
<dbReference type="RefSeq" id="WP_146975675.1">
    <property type="nucleotide sequence ID" value="NZ_VOSL01000059.1"/>
</dbReference>
<dbReference type="EMBL" id="VOSL01000059">
    <property type="protein sequence ID" value="TXD33832.1"/>
    <property type="molecule type" value="Genomic_DNA"/>
</dbReference>
<gene>
    <name evidence="1" type="ORF">FRC96_15300</name>
</gene>
<sequence>MDLIDLIETRRFLGSEFMMWLWFKSECYDGLMEVEEHGELEVLFDDALVLEAYLAETERNTFKGGAPAYSPEAKVALQQGKRVSRAKIRVIKDGREWLLTLKAEGMDFSSVKIPAVLSREEDEKFYERMYLVEELEDIINALYRTFIYTRLSPQWHEAMVPAMKTWIMAEDGVAPDVYPEAAEQQGPAMAKSA</sequence>